<reference evidence="1 2" key="1">
    <citation type="submission" date="2016-08" db="EMBL/GenBank/DDBJ databases">
        <title>Genomes of anaerobic fungi encode conserved fungal cellulosomes for biomass hydrolysis.</title>
        <authorList>
            <consortium name="DOE Joint Genome Institute"/>
            <person name="Haitjema C.H."/>
            <person name="Gilmore S.P."/>
            <person name="Henske J.K."/>
            <person name="Solomon K.V."/>
            <person name="De Groot R."/>
            <person name="Kuo A."/>
            <person name="Mondo S.J."/>
            <person name="Salamov A.A."/>
            <person name="Labutti K."/>
            <person name="Zhao Z."/>
            <person name="Chiniquy J."/>
            <person name="Barry K."/>
            <person name="Brewer H.M."/>
            <person name="Purvine S.O."/>
            <person name="Wright A.T."/>
            <person name="Boxma B."/>
            <person name="Van Alen T."/>
            <person name="Hackstein J.H."/>
            <person name="Baker S.E."/>
            <person name="Grigoriev I.V."/>
            <person name="O'Malley M.A."/>
        </authorList>
    </citation>
    <scope>NUCLEOTIDE SEQUENCE [LARGE SCALE GENOMIC DNA]</scope>
    <source>
        <strain evidence="2">finn</strain>
    </source>
</reference>
<proteinExistence type="predicted"/>
<organism evidence="1 2">
    <name type="scientific">Piromyces finnis</name>
    <dbReference type="NCBI Taxonomy" id="1754191"/>
    <lineage>
        <taxon>Eukaryota</taxon>
        <taxon>Fungi</taxon>
        <taxon>Fungi incertae sedis</taxon>
        <taxon>Chytridiomycota</taxon>
        <taxon>Chytridiomycota incertae sedis</taxon>
        <taxon>Neocallimastigomycetes</taxon>
        <taxon>Neocallimastigales</taxon>
        <taxon>Neocallimastigaceae</taxon>
        <taxon>Piromyces</taxon>
    </lineage>
</organism>
<dbReference type="AlphaFoldDB" id="A0A1Y1V203"/>
<dbReference type="Proteomes" id="UP000193719">
    <property type="component" value="Unassembled WGS sequence"/>
</dbReference>
<reference evidence="1 2" key="2">
    <citation type="submission" date="2016-08" db="EMBL/GenBank/DDBJ databases">
        <title>Pervasive Adenine N6-methylation of Active Genes in Fungi.</title>
        <authorList>
            <consortium name="DOE Joint Genome Institute"/>
            <person name="Mondo S.J."/>
            <person name="Dannebaum R.O."/>
            <person name="Kuo R.C."/>
            <person name="Labutti K."/>
            <person name="Haridas S."/>
            <person name="Kuo A."/>
            <person name="Salamov A."/>
            <person name="Ahrendt S.R."/>
            <person name="Lipzen A."/>
            <person name="Sullivan W."/>
            <person name="Andreopoulos W.B."/>
            <person name="Clum A."/>
            <person name="Lindquist E."/>
            <person name="Daum C."/>
            <person name="Ramamoorthy G.K."/>
            <person name="Gryganskyi A."/>
            <person name="Culley D."/>
            <person name="Magnuson J.K."/>
            <person name="James T.Y."/>
            <person name="O'Malley M.A."/>
            <person name="Stajich J.E."/>
            <person name="Spatafora J.W."/>
            <person name="Visel A."/>
            <person name="Grigoriev I.V."/>
        </authorList>
    </citation>
    <scope>NUCLEOTIDE SEQUENCE [LARGE SCALE GENOMIC DNA]</scope>
    <source>
        <strain evidence="2">finn</strain>
    </source>
</reference>
<comment type="caution">
    <text evidence="1">The sequence shown here is derived from an EMBL/GenBank/DDBJ whole genome shotgun (WGS) entry which is preliminary data.</text>
</comment>
<protein>
    <submittedName>
        <fullName evidence="1">Uncharacterized protein</fullName>
    </submittedName>
</protein>
<dbReference type="EMBL" id="MCFH01000040">
    <property type="protein sequence ID" value="ORX45423.1"/>
    <property type="molecule type" value="Genomic_DNA"/>
</dbReference>
<gene>
    <name evidence="1" type="ORF">BCR36DRAFT_585737</name>
</gene>
<dbReference type="OrthoDB" id="2147541at2759"/>
<keyword evidence="2" id="KW-1185">Reference proteome</keyword>
<name>A0A1Y1V203_9FUNG</name>
<accession>A0A1Y1V203</accession>
<evidence type="ECO:0000313" key="1">
    <source>
        <dbReference type="EMBL" id="ORX45423.1"/>
    </source>
</evidence>
<sequence length="232" mass="26864">MYSIQNSKPCELVSQINHNIINPIDNHPENITSKSIIPQFSIHCRSKSVTFVEDCLEQIRLFNISDPPNSINMTPTHYSTGRINSHSLMKFNRHNRNEEIIPFTSEELKENALYDHPVRKHRPYSKFNMPYNLKMDFSFGDPISPKSLPSRNSPSSENTYNYKISDMKNNKITNATNIFIPKHKRSPVLSTNYTFSSNSLENSINFMNEKETLHHTSFIVKSQPIHPLNQLV</sequence>
<evidence type="ECO:0000313" key="2">
    <source>
        <dbReference type="Proteomes" id="UP000193719"/>
    </source>
</evidence>